<dbReference type="InterPro" id="IPR003593">
    <property type="entry name" value="AAA+_ATPase"/>
</dbReference>
<feature type="domain" description="KaiC" evidence="8">
    <location>
        <begin position="250"/>
        <end position="484"/>
    </location>
</feature>
<dbReference type="Gene3D" id="3.40.50.300">
    <property type="entry name" value="P-loop containing nucleotide triphosphate hydrolases"/>
    <property type="match status" value="2"/>
</dbReference>
<dbReference type="RefSeq" id="WP_190401624.1">
    <property type="nucleotide sequence ID" value="NZ_JACJQB010000001.1"/>
</dbReference>
<dbReference type="PROSITE" id="PS51146">
    <property type="entry name" value="KAIC"/>
    <property type="match status" value="2"/>
</dbReference>
<dbReference type="PANTHER" id="PTHR42926:SF1">
    <property type="entry name" value="CIRCADIAN CLOCK OSCILLATOR PROTEIN KAIC 1"/>
    <property type="match status" value="1"/>
</dbReference>
<feature type="domain" description="KaiC" evidence="8">
    <location>
        <begin position="10"/>
        <end position="249"/>
    </location>
</feature>
<dbReference type="InterPro" id="IPR030665">
    <property type="entry name" value="KaiC"/>
</dbReference>
<keyword evidence="7" id="KW-0175">Coiled coil</keyword>
<dbReference type="EMBL" id="JACJQB010000001">
    <property type="protein sequence ID" value="MBD2186749.1"/>
    <property type="molecule type" value="Genomic_DNA"/>
</dbReference>
<accession>A0ABR7ZSK1</accession>
<name>A0ABR7ZSK1_9CYAN</name>
<keyword evidence="3" id="KW-0808">Transferase</keyword>
<keyword evidence="10" id="KW-1185">Reference proteome</keyword>
<dbReference type="PIRSF" id="PIRSF039117">
    <property type="entry name" value="KaiC"/>
    <property type="match status" value="1"/>
</dbReference>
<protein>
    <recommendedName>
        <fullName evidence="1">non-specific serine/threonine protein kinase</fullName>
        <ecNumber evidence="1">2.7.11.1</ecNumber>
    </recommendedName>
</protein>
<feature type="coiled-coil region" evidence="7">
    <location>
        <begin position="508"/>
        <end position="535"/>
    </location>
</feature>
<dbReference type="CDD" id="cd19485">
    <property type="entry name" value="KaiC-N"/>
    <property type="match status" value="1"/>
</dbReference>
<keyword evidence="5" id="KW-0418">Kinase</keyword>
<evidence type="ECO:0000313" key="9">
    <source>
        <dbReference type="EMBL" id="MBD2186749.1"/>
    </source>
</evidence>
<dbReference type="CDD" id="cd19484">
    <property type="entry name" value="KaiC_C"/>
    <property type="match status" value="1"/>
</dbReference>
<dbReference type="Pfam" id="PF06745">
    <property type="entry name" value="ATPase"/>
    <property type="match status" value="2"/>
</dbReference>
<keyword evidence="4" id="KW-0677">Repeat</keyword>
<evidence type="ECO:0000256" key="1">
    <source>
        <dbReference type="ARBA" id="ARBA00012513"/>
    </source>
</evidence>
<evidence type="ECO:0000256" key="4">
    <source>
        <dbReference type="ARBA" id="ARBA00022737"/>
    </source>
</evidence>
<evidence type="ECO:0000256" key="2">
    <source>
        <dbReference type="ARBA" id="ARBA00022553"/>
    </source>
</evidence>
<evidence type="ECO:0000313" key="10">
    <source>
        <dbReference type="Proteomes" id="UP000642094"/>
    </source>
</evidence>
<dbReference type="SUPFAM" id="SSF52540">
    <property type="entry name" value="P-loop containing nucleoside triphosphate hydrolases"/>
    <property type="match status" value="2"/>
</dbReference>
<evidence type="ECO:0000256" key="7">
    <source>
        <dbReference type="SAM" id="Coils"/>
    </source>
</evidence>
<dbReference type="InterPro" id="IPR010624">
    <property type="entry name" value="KaiC_dom"/>
</dbReference>
<dbReference type="InterPro" id="IPR027417">
    <property type="entry name" value="P-loop_NTPase"/>
</dbReference>
<evidence type="ECO:0000256" key="6">
    <source>
        <dbReference type="ARBA" id="ARBA00022801"/>
    </source>
</evidence>
<dbReference type="InterPro" id="IPR051347">
    <property type="entry name" value="Circadian_clock_KaiC-rel"/>
</dbReference>
<comment type="caution">
    <text evidence="9">The sequence shown here is derived from an EMBL/GenBank/DDBJ whole genome shotgun (WGS) entry which is preliminary data.</text>
</comment>
<dbReference type="InterPro" id="IPR047221">
    <property type="entry name" value="KaiC_N"/>
</dbReference>
<keyword evidence="6" id="KW-0378">Hydrolase</keyword>
<sequence>MEDAQDIQLTKCLTGIQGLDEITDGGLPQGRPTLICGGAGCGKTLFGVEFLVRGATQYGENGVLVTFEETAPEIAKNVASLGWNLRKLIAEDKIFIDHVHIEASEIEETGEYDLEALFLRLGYAIKKIGAKRVLLDTIEVLFAGLDNSNIVRAELRRLFHWLKDQGVTAVVTGERGERTLTRQGLEEYVSDCVIKLDQKTFGEIATRTIQIIKYRGSRHSNNEYPFLIEEDGISVLPITSLNLNHQVSNERISTGIAQLDEMFGGEGYYRGSSILITGRAGTGKTTLAGHFARATCARGERCLYLATEESPQQILRNLNSISLDLNPYVEQGLLKFDAVRPSNYNLEMRLFKIHKWIKEFQPRAIVIDPMSNLIMSGSVMQTKSFFMRLIDYLKSKQITIFLTNLTSGEIDLDQERTEVGVSSLMDTWIELQTIKVNGERNRILYALKSRGMSHSNQVREFIVNSDGVNLVDVYLGEGKVLTGTERVNQELAEKSLAKKRQQNFELKKRDFDREKQLLQAQINALQMQLDSRDQEFALLLEEEEDSQNEAVANRAFMEKLRHISP</sequence>
<evidence type="ECO:0000256" key="5">
    <source>
        <dbReference type="ARBA" id="ARBA00022777"/>
    </source>
</evidence>
<reference evidence="9 10" key="1">
    <citation type="journal article" date="2020" name="ISME J.">
        <title>Comparative genomics reveals insights into cyanobacterial evolution and habitat adaptation.</title>
        <authorList>
            <person name="Chen M.Y."/>
            <person name="Teng W.K."/>
            <person name="Zhao L."/>
            <person name="Hu C.X."/>
            <person name="Zhou Y.K."/>
            <person name="Han B.P."/>
            <person name="Song L.R."/>
            <person name="Shu W.S."/>
        </authorList>
    </citation>
    <scope>NUCLEOTIDE SEQUENCE [LARGE SCALE GENOMIC DNA]</scope>
    <source>
        <strain evidence="9 10">FACHB-723</strain>
    </source>
</reference>
<evidence type="ECO:0000259" key="8">
    <source>
        <dbReference type="PROSITE" id="PS51146"/>
    </source>
</evidence>
<dbReference type="Proteomes" id="UP000642094">
    <property type="component" value="Unassembled WGS sequence"/>
</dbReference>
<gene>
    <name evidence="9" type="primary">kaiC</name>
    <name evidence="9" type="ORF">H6F41_01155</name>
</gene>
<dbReference type="InterPro" id="IPR014774">
    <property type="entry name" value="KaiC-like_dom"/>
</dbReference>
<dbReference type="PANTHER" id="PTHR42926">
    <property type="match status" value="1"/>
</dbReference>
<keyword evidence="2" id="KW-0597">Phosphoprotein</keyword>
<dbReference type="EC" id="2.7.11.1" evidence="1"/>
<proteinExistence type="predicted"/>
<evidence type="ECO:0000256" key="3">
    <source>
        <dbReference type="ARBA" id="ARBA00022679"/>
    </source>
</evidence>
<organism evidence="9 10">
    <name type="scientific">Pseudanabaena mucicola FACHB-723</name>
    <dbReference type="NCBI Taxonomy" id="2692860"/>
    <lineage>
        <taxon>Bacteria</taxon>
        <taxon>Bacillati</taxon>
        <taxon>Cyanobacteriota</taxon>
        <taxon>Cyanophyceae</taxon>
        <taxon>Pseudanabaenales</taxon>
        <taxon>Pseudanabaenaceae</taxon>
        <taxon>Pseudanabaena</taxon>
    </lineage>
</organism>
<dbReference type="SMART" id="SM00382">
    <property type="entry name" value="AAA"/>
    <property type="match status" value="2"/>
</dbReference>
<dbReference type="NCBIfam" id="NF006799">
    <property type="entry name" value="PRK09302.1"/>
    <property type="match status" value="1"/>
</dbReference>
<dbReference type="InterPro" id="IPR047222">
    <property type="entry name" value="KaiC_C"/>
</dbReference>